<gene>
    <name evidence="1" type="ORF">GMARGA_LOCUS40340</name>
</gene>
<protein>
    <submittedName>
        <fullName evidence="1">24474_t:CDS:1</fullName>
    </submittedName>
</protein>
<proteinExistence type="predicted"/>
<comment type="caution">
    <text evidence="1">The sequence shown here is derived from an EMBL/GenBank/DDBJ whole genome shotgun (WGS) entry which is preliminary data.</text>
</comment>
<keyword evidence="2" id="KW-1185">Reference proteome</keyword>
<accession>A0ABN7XBT1</accession>
<dbReference type="Proteomes" id="UP000789901">
    <property type="component" value="Unassembled WGS sequence"/>
</dbReference>
<feature type="non-terminal residue" evidence="1">
    <location>
        <position position="268"/>
    </location>
</feature>
<organism evidence="1 2">
    <name type="scientific">Gigaspora margarita</name>
    <dbReference type="NCBI Taxonomy" id="4874"/>
    <lineage>
        <taxon>Eukaryota</taxon>
        <taxon>Fungi</taxon>
        <taxon>Fungi incertae sedis</taxon>
        <taxon>Mucoromycota</taxon>
        <taxon>Glomeromycotina</taxon>
        <taxon>Glomeromycetes</taxon>
        <taxon>Diversisporales</taxon>
        <taxon>Gigasporaceae</taxon>
        <taxon>Gigaspora</taxon>
    </lineage>
</organism>
<name>A0ABN7XBT1_GIGMA</name>
<reference evidence="1 2" key="1">
    <citation type="submission" date="2021-06" db="EMBL/GenBank/DDBJ databases">
        <authorList>
            <person name="Kallberg Y."/>
            <person name="Tangrot J."/>
            <person name="Rosling A."/>
        </authorList>
    </citation>
    <scope>NUCLEOTIDE SEQUENCE [LARGE SCALE GENOMIC DNA]</scope>
    <source>
        <strain evidence="1 2">120-4 pot B 10/14</strain>
    </source>
</reference>
<dbReference type="EMBL" id="CAJVQB010102327">
    <property type="protein sequence ID" value="CAG8850686.1"/>
    <property type="molecule type" value="Genomic_DNA"/>
</dbReference>
<sequence>MEIKFDDPRKMGRILNGALEKVRWKNAKKDFICLNKVLNQTWENIETAIIAAAKKTVPYLQIKKTVKAKRQKTAIAKAAIALEKLICEDNQIRHINYLTETKVNKFSHSRENLEGWLTEAYTWRKALEGKLTTKSERVKSTKIKGFVQRHAKMIISEQKKMLTSLLKRPFNKVSLDHLLVKENDQISLATEPKEWDEMYSLSVRIEKHWYDTLSEPITIEEWNQILQENKTNSASGSSSIYYSFIKQAGLKAQIIFKNFADLCLKLGK</sequence>
<evidence type="ECO:0000313" key="1">
    <source>
        <dbReference type="EMBL" id="CAG8850686.1"/>
    </source>
</evidence>
<evidence type="ECO:0000313" key="2">
    <source>
        <dbReference type="Proteomes" id="UP000789901"/>
    </source>
</evidence>